<evidence type="ECO:0000313" key="1">
    <source>
        <dbReference type="Proteomes" id="UP000095287"/>
    </source>
</evidence>
<accession>A0A1I8AJT8</accession>
<evidence type="ECO:0000313" key="2">
    <source>
        <dbReference type="WBParaSite" id="L893_g6524.t1"/>
    </source>
</evidence>
<name>A0A1I8AJT8_9BILA</name>
<organism evidence="1 2">
    <name type="scientific">Steinernema glaseri</name>
    <dbReference type="NCBI Taxonomy" id="37863"/>
    <lineage>
        <taxon>Eukaryota</taxon>
        <taxon>Metazoa</taxon>
        <taxon>Ecdysozoa</taxon>
        <taxon>Nematoda</taxon>
        <taxon>Chromadorea</taxon>
        <taxon>Rhabditida</taxon>
        <taxon>Tylenchina</taxon>
        <taxon>Panagrolaimomorpha</taxon>
        <taxon>Strongyloidoidea</taxon>
        <taxon>Steinernematidae</taxon>
        <taxon>Steinernema</taxon>
    </lineage>
</organism>
<dbReference type="WBParaSite" id="L893_g6524.t1">
    <property type="protein sequence ID" value="L893_g6524.t1"/>
    <property type="gene ID" value="L893_g6524"/>
</dbReference>
<proteinExistence type="predicted"/>
<reference evidence="2" key="1">
    <citation type="submission" date="2016-11" db="UniProtKB">
        <authorList>
            <consortium name="WormBaseParasite"/>
        </authorList>
    </citation>
    <scope>IDENTIFICATION</scope>
</reference>
<keyword evidence="1" id="KW-1185">Reference proteome</keyword>
<sequence>MNGLQCCMPVRPNRGVEVPLTRAPPAPITATSPAPSTPAPCSLGRFITEGTIVPEIVAGNRAFIPYSVHKERRWL</sequence>
<dbReference type="Proteomes" id="UP000095287">
    <property type="component" value="Unplaced"/>
</dbReference>
<protein>
    <submittedName>
        <fullName evidence="2">Uncharacterized protein</fullName>
    </submittedName>
</protein>
<dbReference type="AlphaFoldDB" id="A0A1I8AJT8"/>